<dbReference type="PANTHER" id="PTHR11139">
    <property type="entry name" value="ATAXIA TELANGIECTASIA MUTATED ATM -RELATED"/>
    <property type="match status" value="1"/>
</dbReference>
<dbReference type="EMBL" id="HE580267">
    <property type="protein sequence ID" value="CCD22813.1"/>
    <property type="molecule type" value="Genomic_DNA"/>
</dbReference>
<evidence type="ECO:0000256" key="5">
    <source>
        <dbReference type="ARBA" id="ARBA00022527"/>
    </source>
</evidence>
<dbReference type="PROSITE" id="PS00915">
    <property type="entry name" value="PI3_4_KINASE_1"/>
    <property type="match status" value="1"/>
</dbReference>
<feature type="domain" description="FATC" evidence="22">
    <location>
        <begin position="2337"/>
        <end position="2369"/>
    </location>
</feature>
<dbReference type="InterPro" id="IPR058681">
    <property type="entry name" value="HEAT_MEC1_N"/>
</dbReference>
<keyword evidence="24" id="KW-1185">Reference proteome</keyword>
<dbReference type="InterPro" id="IPR011009">
    <property type="entry name" value="Kinase-like_dom_sf"/>
</dbReference>
<organism evidence="23 24">
    <name type="scientific">Naumovozyma dairenensis (strain ATCC 10597 / BCRC 20456 / CBS 421 / NBRC 0211 / NRRL Y-12639)</name>
    <name type="common">Saccharomyces dairenensis</name>
    <dbReference type="NCBI Taxonomy" id="1071378"/>
    <lineage>
        <taxon>Eukaryota</taxon>
        <taxon>Fungi</taxon>
        <taxon>Dikarya</taxon>
        <taxon>Ascomycota</taxon>
        <taxon>Saccharomycotina</taxon>
        <taxon>Saccharomycetes</taxon>
        <taxon>Saccharomycetales</taxon>
        <taxon>Saccharomycetaceae</taxon>
        <taxon>Naumovozyma</taxon>
    </lineage>
</organism>
<dbReference type="eggNOG" id="KOG0890">
    <property type="taxonomic scope" value="Eukaryota"/>
</dbReference>
<keyword evidence="11" id="KW-0156">Chromatin regulator</keyword>
<dbReference type="EC" id="2.7.11.1" evidence="3"/>
<dbReference type="InterPro" id="IPR003152">
    <property type="entry name" value="FATC_dom"/>
</dbReference>
<dbReference type="FunFam" id="1.10.1070.11:FF:000033">
    <property type="entry name" value="Serine/threonine-protein kinase MEC1"/>
    <property type="match status" value="1"/>
</dbReference>
<dbReference type="SMART" id="SM00802">
    <property type="entry name" value="UME"/>
    <property type="match status" value="1"/>
</dbReference>
<evidence type="ECO:0000256" key="12">
    <source>
        <dbReference type="ARBA" id="ARBA00023204"/>
    </source>
</evidence>
<dbReference type="CDD" id="cd00892">
    <property type="entry name" value="PIKKc_ATR"/>
    <property type="match status" value="1"/>
</dbReference>
<evidence type="ECO:0000256" key="13">
    <source>
        <dbReference type="ARBA" id="ARBA00023242"/>
    </source>
</evidence>
<evidence type="ECO:0000256" key="16">
    <source>
        <dbReference type="ARBA" id="ARBA00030459"/>
    </source>
</evidence>
<dbReference type="InterPro" id="IPR057564">
    <property type="entry name" value="HEAT_ATR"/>
</dbReference>
<dbReference type="STRING" id="1071378.G0W4S5"/>
<keyword evidence="6" id="KW-0808">Transferase</keyword>
<dbReference type="GO" id="GO:0005524">
    <property type="term" value="F:ATP binding"/>
    <property type="evidence" value="ECO:0007669"/>
    <property type="project" value="UniProtKB-KW"/>
</dbReference>
<dbReference type="GO" id="GO:2000105">
    <property type="term" value="P:positive regulation of DNA-templated DNA replication"/>
    <property type="evidence" value="ECO:0007669"/>
    <property type="project" value="EnsemblFungi"/>
</dbReference>
<dbReference type="KEGG" id="ndi:NDAI_0A06590"/>
<dbReference type="SMART" id="SM01343">
    <property type="entry name" value="FATC"/>
    <property type="match status" value="1"/>
</dbReference>
<dbReference type="InterPro" id="IPR014009">
    <property type="entry name" value="PIK_FAT"/>
</dbReference>
<dbReference type="Pfam" id="PF25385">
    <property type="entry name" value="HEAT_MEC1_N"/>
    <property type="match status" value="1"/>
</dbReference>
<dbReference type="Gene3D" id="1.10.1070.11">
    <property type="entry name" value="Phosphatidylinositol 3-/4-kinase, catalytic domain"/>
    <property type="match status" value="1"/>
</dbReference>
<dbReference type="InterPro" id="IPR050517">
    <property type="entry name" value="DDR_Repair_Kinase"/>
</dbReference>
<comment type="catalytic activity">
    <reaction evidence="19">
        <text>L-seryl-[protein] + ATP = O-phospho-L-seryl-[protein] + ADP + H(+)</text>
        <dbReference type="Rhea" id="RHEA:17989"/>
        <dbReference type="Rhea" id="RHEA-COMP:9863"/>
        <dbReference type="Rhea" id="RHEA-COMP:11604"/>
        <dbReference type="ChEBI" id="CHEBI:15378"/>
        <dbReference type="ChEBI" id="CHEBI:29999"/>
        <dbReference type="ChEBI" id="CHEBI:30616"/>
        <dbReference type="ChEBI" id="CHEBI:83421"/>
        <dbReference type="ChEBI" id="CHEBI:456216"/>
        <dbReference type="EC" id="2.7.11.1"/>
    </reaction>
</comment>
<evidence type="ECO:0000259" key="21">
    <source>
        <dbReference type="PROSITE" id="PS51189"/>
    </source>
</evidence>
<feature type="domain" description="PI3K/PI4K catalytic" evidence="20">
    <location>
        <begin position="2050"/>
        <end position="2353"/>
    </location>
</feature>
<dbReference type="SMART" id="SM00146">
    <property type="entry name" value="PI3Kc"/>
    <property type="match status" value="1"/>
</dbReference>
<evidence type="ECO:0000256" key="3">
    <source>
        <dbReference type="ARBA" id="ARBA00012513"/>
    </source>
</evidence>
<dbReference type="Pfam" id="PF02259">
    <property type="entry name" value="FAT"/>
    <property type="match status" value="1"/>
</dbReference>
<keyword evidence="12" id="KW-0234">DNA repair</keyword>
<evidence type="ECO:0000256" key="10">
    <source>
        <dbReference type="ARBA" id="ARBA00022840"/>
    </source>
</evidence>
<keyword evidence="5" id="KW-0723">Serine/threonine-protein kinase</keyword>
<feature type="domain" description="FAT" evidence="21">
    <location>
        <begin position="1402"/>
        <end position="1945"/>
    </location>
</feature>
<evidence type="ECO:0000259" key="22">
    <source>
        <dbReference type="PROSITE" id="PS51190"/>
    </source>
</evidence>
<dbReference type="HOGENOM" id="CLU_000178_4_0_1"/>
<dbReference type="Pfam" id="PF23593">
    <property type="entry name" value="HEAT_ATR"/>
    <property type="match status" value="1"/>
</dbReference>
<comment type="catalytic activity">
    <reaction evidence="18">
        <text>L-threonyl-[protein] + ATP = O-phospho-L-threonyl-[protein] + ADP + H(+)</text>
        <dbReference type="Rhea" id="RHEA:46608"/>
        <dbReference type="Rhea" id="RHEA-COMP:11060"/>
        <dbReference type="Rhea" id="RHEA-COMP:11605"/>
        <dbReference type="ChEBI" id="CHEBI:15378"/>
        <dbReference type="ChEBI" id="CHEBI:30013"/>
        <dbReference type="ChEBI" id="CHEBI:30616"/>
        <dbReference type="ChEBI" id="CHEBI:61977"/>
        <dbReference type="ChEBI" id="CHEBI:456216"/>
        <dbReference type="EC" id="2.7.11.1"/>
    </reaction>
</comment>
<dbReference type="Pfam" id="PF02260">
    <property type="entry name" value="FATC"/>
    <property type="match status" value="1"/>
</dbReference>
<dbReference type="GO" id="GO:0004674">
    <property type="term" value="F:protein serine/threonine kinase activity"/>
    <property type="evidence" value="ECO:0007669"/>
    <property type="project" value="UniProtKB-KW"/>
</dbReference>
<dbReference type="InterPro" id="IPR036940">
    <property type="entry name" value="PI3/4_kinase_cat_sf"/>
</dbReference>
<dbReference type="InterPro" id="IPR012993">
    <property type="entry name" value="UME"/>
</dbReference>
<evidence type="ECO:0000256" key="19">
    <source>
        <dbReference type="ARBA" id="ARBA00048679"/>
    </source>
</evidence>
<evidence type="ECO:0000313" key="23">
    <source>
        <dbReference type="EMBL" id="CCD22813.1"/>
    </source>
</evidence>
<dbReference type="GO" id="GO:0006260">
    <property type="term" value="P:DNA replication"/>
    <property type="evidence" value="ECO:0007669"/>
    <property type="project" value="EnsemblFungi"/>
</dbReference>
<dbReference type="PROSITE" id="PS51189">
    <property type="entry name" value="FAT"/>
    <property type="match status" value="1"/>
</dbReference>
<evidence type="ECO:0000256" key="8">
    <source>
        <dbReference type="ARBA" id="ARBA00022763"/>
    </source>
</evidence>
<proteinExistence type="inferred from homology"/>
<dbReference type="PANTHER" id="PTHR11139:SF125">
    <property type="entry name" value="SERINE_THREONINE-PROTEIN KINASE MEC1"/>
    <property type="match status" value="1"/>
</dbReference>
<dbReference type="RefSeq" id="XP_003668056.1">
    <property type="nucleotide sequence ID" value="XM_003668008.1"/>
</dbReference>
<evidence type="ECO:0000256" key="9">
    <source>
        <dbReference type="ARBA" id="ARBA00022777"/>
    </source>
</evidence>
<evidence type="ECO:0000256" key="17">
    <source>
        <dbReference type="ARBA" id="ARBA00033001"/>
    </source>
</evidence>
<keyword evidence="13" id="KW-0539">Nucleus</keyword>
<evidence type="ECO:0000256" key="14">
    <source>
        <dbReference type="ARBA" id="ARBA00023254"/>
    </source>
</evidence>
<accession>G0W4S5</accession>
<dbReference type="GO" id="GO:0006281">
    <property type="term" value="P:DNA repair"/>
    <property type="evidence" value="ECO:0007669"/>
    <property type="project" value="UniProtKB-KW"/>
</dbReference>
<sequence>MESHIRYLDELILAIEGTEFITKDEYFTYPPNINLNDDTKYIKIIKTLLKNLKESPDTSSMINDKVFSKSIIVLDILFQKKPYLLVCSDLLDKNLLTIISLIDEFLIVSNLNYAIRHRQWFIRKKVGSWCKLTTILFGRQCKNKISEHFQATLASVEREIKGVLMNQCETAIFYSQIARMWTLLYWLNSPREIFGSCLLFLDSSTGLCKWNFEFQRLIRIIFFVFDSIKIESQQCLNLQLDYLSLLVLSLSDKSMMNEKKKLTIISTCELKYVLSIMHHILERPRHILPNNASFAKSILRVYLLCISSDSFDSLLYTFISNFSIEHWIKHDTLELRKDNAADLPLSFDIFTNKALLLIYFDIQRRTASSGELEYNEKYSIWCSRSSQTTSLIEMATTPFPGNEKQIEKIRILILESFHKNKKYSILNSELNVLSPGMTKRTSNNPRLLFNEISVSIQTCLTTNNTSRLVDNIKILANLTCFENSNREGLADWNTCQLCDSVGSCNIFERIDPDRNISAAASPALTILNKYLLLPEYTNKYNDSVLASILLCLQRIFMHYQPPKLDHEELQLGSSLFRFFTLCFKHPKRYIRLLSSRLLPLWNLTTLDINRDQQTATLIKFLQANNEENLTEVWVISWTQLTLTTSGEVFDSLLLKLFDIFSSKKYALFSMMAVQIKIMAFMLHKTPYTLLSPILPILLRQLGKNLVEKKNTFYRLINLLGYSAKTILGMFQRYIVPYAITQYRTDVFSEVAKIMCDCDPTLLLEEKKTLLSKNSRYIFAVALVKHGFFSLETLETLFLNRVPSFDKNYITAYLPDYKTLAEVVKLYKNSEGSEPEFVENEKSVLAALRFLLINFTTGKHLLPRYKPNSNSEWSIEQEECFQRNLLQNILGIFQVFSSDIHDVGGRTTYYEKLRVVNGISFLIKYASKKAIISALAQISICLQTGLEICEVRYSALRCWYLLIENLNDEELSTIIDAFIAYILQQWSQFDSKTKTIVYEILDVLVKTKSDLTVVLKPYISVALAGSAQVDILSRDGAFARIIHKIKIISIWFRFFSKNLESNNKYIIHQNLNDLELHLRKQNERITNRWMGNTDLSMLLEALLRTSQKFRTIDDELCKKSARCIGLIGTFDITKNKFNERKSVGDEIFDFNNDVETIKFLIWVINDILVPAFWQSENPSKQLFVALVLQESLKYCGLSSDSWDINKRELFPNEWILWNKFNTISKTTLYPLLSSLYLAQSWKEYVPLQYPSFKIEDGYRSWIKSFTLDLLKTGTDETHPLHVFSSLIREDDGSLSNFLLPYIITVIIVKEETGSSSSDLMNNIIMEFKFIFGFSTAGLNHLQLDSLKMCYESIFKVLEYVRKWITNFRQKYHESNGTSIIREEKTLKMLKKVEEFLHSIEPELLARRSLETNSFERSALFLEQCYRENGKNLGNTELLCNLQKTYEEIGDVDSIDGILKSFSTGNLISKIEELQYSKSWSMAQDCFSALSGISDDTAIATRMVKTLYNHQLYSQVLAKLPACVNKSYTAAREMKEWYKMGLSAANVEGNISLLKEWIHRVEILKDVNDPEINLEYNISKSLNAVASGDLHKTKKYIDQCFALIGTHLTAASSGTTLVKKQNLVMKLHSLYDILLLSEKDNEYQYHDAISVLDFRMRNIKAAFEPNHYLLSIRKSFGLLHKQEYSKKELINTFFEITQLCRMNSRLDIACESLMFCLENGHSQAELEFAEILWKQGENDRALKLVEEIHQRFGRKQDVKKRDRSAVLLKYTEWLDLSNNSASEQIIKQYKEIFILDPTWDKPYYSIGQYFARLLERKIAEGYITDGQLEYKSVSYFLLAFEKNSIKVRENLPKVITFWLDIASDSMKASLQSEKEILQTTTKDICKCIEGALPQCPTYIWYSVLTQLLSRLLHTHRGSSKLIMKILLMLTVEYPAHLLWYISGLLNSSSKPRVIVGQHIIEKYRHHRSQVSALVDDSSKLTAALTKVCLQDVKNISSRSGRSLEKDFNFDVKMVPSNMTVPVRINLEMLSPLSADSMDLYVPFGEPVTISSFGSSYKVFASLKRPKKLNMIGSNGHIYGIMCKKEDVRQDNQYMQFATTMDFLLSKDVESMKRYLGITTYSVLSLREDCGLIEIVPNVITLRSIFVTKYEGMKVKYNLKSLYESWQNTSPGQRIGFYKEQLLKFPPVLYEWFLDTFPDPINWFNARNRYARSYAVMGMVGYILGLGDRHCENILLDVESGNVLHVDFDCLFEKGKRLPIPEIVPFRLTQNLYDALGITGTDGTFKKTSEVTLSLMRDNEVALMNVIETIMYDRNLDDTIQRALKVIRNKIRGIDPRDELILSVPGQVDTLIQESTTDDNLGKMYIGWLPFW</sequence>
<evidence type="ECO:0000256" key="18">
    <source>
        <dbReference type="ARBA" id="ARBA00047899"/>
    </source>
</evidence>
<evidence type="ECO:0000256" key="2">
    <source>
        <dbReference type="ARBA" id="ARBA00010769"/>
    </source>
</evidence>
<dbReference type="PROSITE" id="PS00916">
    <property type="entry name" value="PI3_4_KINASE_2"/>
    <property type="match status" value="1"/>
</dbReference>
<dbReference type="InterPro" id="IPR018936">
    <property type="entry name" value="PI3/4_kinase_CS"/>
</dbReference>
<dbReference type="Gene3D" id="3.30.1010.10">
    <property type="entry name" value="Phosphatidylinositol 3-kinase Catalytic Subunit, Chain A, domain 4"/>
    <property type="match status" value="1"/>
</dbReference>
<dbReference type="GO" id="GO:0006325">
    <property type="term" value="P:chromatin organization"/>
    <property type="evidence" value="ECO:0007669"/>
    <property type="project" value="UniProtKB-KW"/>
</dbReference>
<evidence type="ECO:0000313" key="24">
    <source>
        <dbReference type="Proteomes" id="UP000000689"/>
    </source>
</evidence>
<keyword evidence="14" id="KW-0469">Meiosis</keyword>
<reference evidence="23 24" key="1">
    <citation type="journal article" date="2011" name="Proc. Natl. Acad. Sci. U.S.A.">
        <title>Evolutionary erosion of yeast sex chromosomes by mating-type switching accidents.</title>
        <authorList>
            <person name="Gordon J.L."/>
            <person name="Armisen D."/>
            <person name="Proux-Wera E."/>
            <person name="Oheigeartaigh S.S."/>
            <person name="Byrne K.P."/>
            <person name="Wolfe K.H."/>
        </authorList>
    </citation>
    <scope>NUCLEOTIDE SEQUENCE [LARGE SCALE GENOMIC DNA]</scope>
    <source>
        <strain evidence="24">ATCC 10597 / BCRC 20456 / CBS 421 / NBRC 0211 / NRRL Y-12639</strain>
    </source>
</reference>
<dbReference type="OMA" id="YTVYSQM"/>
<dbReference type="PROSITE" id="PS50290">
    <property type="entry name" value="PI3_4_KINASE_3"/>
    <property type="match status" value="1"/>
</dbReference>
<dbReference type="GO" id="GO:0007131">
    <property type="term" value="P:reciprocal meiotic recombination"/>
    <property type="evidence" value="ECO:0007669"/>
    <property type="project" value="EnsemblFungi"/>
</dbReference>
<comment type="subcellular location">
    <subcellularLocation>
        <location evidence="1">Nucleus</location>
    </subcellularLocation>
</comment>
<keyword evidence="8" id="KW-0227">DNA damage</keyword>
<keyword evidence="7" id="KW-0547">Nucleotide-binding</keyword>
<protein>
    <recommendedName>
        <fullName evidence="4">Serine/threonine-protein kinase MEC1</fullName>
        <ecNumber evidence="3">2.7.11.1</ecNumber>
    </recommendedName>
    <alternativeName>
        <fullName evidence="17">ATR homolog</fullName>
    </alternativeName>
    <alternativeName>
        <fullName evidence="16">DNA-damage checkpoint kinase MEC1</fullName>
    </alternativeName>
    <alternativeName>
        <fullName evidence="15">Mitosis entry checkpoint protein 1</fullName>
    </alternativeName>
</protein>
<evidence type="ECO:0000256" key="4">
    <source>
        <dbReference type="ARBA" id="ARBA00021345"/>
    </source>
</evidence>
<dbReference type="GO" id="GO:0005694">
    <property type="term" value="C:chromosome"/>
    <property type="evidence" value="ECO:0007669"/>
    <property type="project" value="TreeGrafter"/>
</dbReference>
<dbReference type="InterPro" id="IPR000403">
    <property type="entry name" value="PI3/4_kinase_cat_dom"/>
</dbReference>
<dbReference type="Pfam" id="PF00454">
    <property type="entry name" value="PI3_PI4_kinase"/>
    <property type="match status" value="1"/>
</dbReference>
<dbReference type="OrthoDB" id="381190at2759"/>
<evidence type="ECO:0000256" key="15">
    <source>
        <dbReference type="ARBA" id="ARBA00029679"/>
    </source>
</evidence>
<dbReference type="InterPro" id="IPR003151">
    <property type="entry name" value="PIK-rel_kinase_FAT"/>
</dbReference>
<dbReference type="SUPFAM" id="SSF56112">
    <property type="entry name" value="Protein kinase-like (PK-like)"/>
    <property type="match status" value="1"/>
</dbReference>
<keyword evidence="10" id="KW-0067">ATP-binding</keyword>
<dbReference type="GO" id="GO:0000722">
    <property type="term" value="P:telomere maintenance via recombination"/>
    <property type="evidence" value="ECO:0007669"/>
    <property type="project" value="EnsemblFungi"/>
</dbReference>
<dbReference type="Pfam" id="PF08064">
    <property type="entry name" value="UME"/>
    <property type="match status" value="1"/>
</dbReference>
<comment type="similarity">
    <text evidence="2">Belongs to the PI3/PI4-kinase family. ATM subfamily.</text>
</comment>
<name>G0W4S5_NAUDC</name>
<evidence type="ECO:0000259" key="20">
    <source>
        <dbReference type="PROSITE" id="PS50290"/>
    </source>
</evidence>
<evidence type="ECO:0000256" key="6">
    <source>
        <dbReference type="ARBA" id="ARBA00022679"/>
    </source>
</evidence>
<dbReference type="GO" id="GO:0070310">
    <property type="term" value="C:ATR-ATRIP complex"/>
    <property type="evidence" value="ECO:0007669"/>
    <property type="project" value="EnsemblFungi"/>
</dbReference>
<dbReference type="GeneID" id="11494560"/>
<evidence type="ECO:0000256" key="11">
    <source>
        <dbReference type="ARBA" id="ARBA00022853"/>
    </source>
</evidence>
<dbReference type="Proteomes" id="UP000000689">
    <property type="component" value="Chromosome 1"/>
</dbReference>
<gene>
    <name evidence="23" type="primary">NDAI0A06590</name>
    <name evidence="23" type="ordered locus">NDAI_0A06590</name>
</gene>
<evidence type="ECO:0000256" key="1">
    <source>
        <dbReference type="ARBA" id="ARBA00004123"/>
    </source>
</evidence>
<dbReference type="Pfam" id="PF25030">
    <property type="entry name" value="M-HEAT_ATR"/>
    <property type="match status" value="1"/>
</dbReference>
<evidence type="ECO:0000256" key="7">
    <source>
        <dbReference type="ARBA" id="ARBA00022741"/>
    </source>
</evidence>
<keyword evidence="9" id="KW-0418">Kinase</keyword>
<dbReference type="PROSITE" id="PS51190">
    <property type="entry name" value="FATC"/>
    <property type="match status" value="1"/>
</dbReference>
<dbReference type="GO" id="GO:0000077">
    <property type="term" value="P:DNA damage checkpoint signaling"/>
    <property type="evidence" value="ECO:0007669"/>
    <property type="project" value="TreeGrafter"/>
</dbReference>
<dbReference type="InterPro" id="IPR056802">
    <property type="entry name" value="ATR-like_M-HEAT"/>
</dbReference>